<dbReference type="Proteomes" id="UP001596267">
    <property type="component" value="Unassembled WGS sequence"/>
</dbReference>
<protein>
    <submittedName>
        <fullName evidence="1">Uncharacterized protein</fullName>
    </submittedName>
</protein>
<evidence type="ECO:0000313" key="1">
    <source>
        <dbReference type="EMBL" id="MFC6386750.1"/>
    </source>
</evidence>
<reference evidence="2" key="1">
    <citation type="journal article" date="2019" name="Int. J. Syst. Evol. Microbiol.">
        <title>The Global Catalogue of Microorganisms (GCM) 10K type strain sequencing project: providing services to taxonomists for standard genome sequencing and annotation.</title>
        <authorList>
            <consortium name="The Broad Institute Genomics Platform"/>
            <consortium name="The Broad Institute Genome Sequencing Center for Infectious Disease"/>
            <person name="Wu L."/>
            <person name="Ma J."/>
        </authorList>
    </citation>
    <scope>NUCLEOTIDE SEQUENCE [LARGE SCALE GENOMIC DNA]</scope>
    <source>
        <strain evidence="2">CCUG 42001</strain>
    </source>
</reference>
<gene>
    <name evidence="1" type="ORF">ACFP7A_09050</name>
</gene>
<proteinExistence type="predicted"/>
<organism evidence="1 2">
    <name type="scientific">Sporolactobacillus kofuensis</name>
    <dbReference type="NCBI Taxonomy" id="269672"/>
    <lineage>
        <taxon>Bacteria</taxon>
        <taxon>Bacillati</taxon>
        <taxon>Bacillota</taxon>
        <taxon>Bacilli</taxon>
        <taxon>Bacillales</taxon>
        <taxon>Sporolactobacillaceae</taxon>
        <taxon>Sporolactobacillus</taxon>
    </lineage>
</organism>
<keyword evidence="2" id="KW-1185">Reference proteome</keyword>
<sequence length="79" mass="9417">MSIRKLIYEYKRSLREMKAAYEAADPDGDKPIIGGMIHDLECAIKWMESGRDPERYHMDADFQQQRKSWVILYYNESKV</sequence>
<dbReference type="EMBL" id="JBHSTQ010000008">
    <property type="protein sequence ID" value="MFC6386750.1"/>
    <property type="molecule type" value="Genomic_DNA"/>
</dbReference>
<dbReference type="RefSeq" id="WP_253054764.1">
    <property type="nucleotide sequence ID" value="NZ_JAMXWN010000008.1"/>
</dbReference>
<accession>A0ABW1WI38</accession>
<comment type="caution">
    <text evidence="1">The sequence shown here is derived from an EMBL/GenBank/DDBJ whole genome shotgun (WGS) entry which is preliminary data.</text>
</comment>
<evidence type="ECO:0000313" key="2">
    <source>
        <dbReference type="Proteomes" id="UP001596267"/>
    </source>
</evidence>
<name>A0ABW1WI38_9BACL</name>